<reference evidence="2 3" key="1">
    <citation type="journal article" date="2017" name="Genome Biol. Evol.">
        <title>Phytophthora megakarya and P. palmivora, closely related causal agents of cacao black pod rot, underwent increases in genome sizes and gene numbers by different mechanisms.</title>
        <authorList>
            <person name="Ali S.S."/>
            <person name="Shao J."/>
            <person name="Lary D.J."/>
            <person name="Kronmiller B."/>
            <person name="Shen D."/>
            <person name="Strem M.D."/>
            <person name="Amoako-Attah I."/>
            <person name="Akrofi A.Y."/>
            <person name="Begoude B.A."/>
            <person name="Ten Hoopen G.M."/>
            <person name="Coulibaly K."/>
            <person name="Kebe B.I."/>
            <person name="Melnick R.L."/>
            <person name="Guiltinan M.J."/>
            <person name="Tyler B.M."/>
            <person name="Meinhardt L.W."/>
            <person name="Bailey B.A."/>
        </authorList>
    </citation>
    <scope>NUCLEOTIDE SEQUENCE [LARGE SCALE GENOMIC DNA]</scope>
    <source>
        <strain evidence="3">sbr112.9</strain>
    </source>
</reference>
<dbReference type="OrthoDB" id="123609at2759"/>
<proteinExistence type="predicted"/>
<dbReference type="EMBL" id="NCKW01011055">
    <property type="protein sequence ID" value="POM64758.1"/>
    <property type="molecule type" value="Genomic_DNA"/>
</dbReference>
<sequence length="486" mass="54667">MSQRREQWLWRAPPAPPEPVISRVRTGMVDETKETSPAVTRERGDSKTTGANRLKETHTEIKASQHLREKRLDNDKTRFARPDPPLTPPMNSSLFVSGLGRGTRMHIDLLGRSPHTPPTPKPHSPAAVRHYFGHQQPGYGTPTSNSHRLYAAELEAYPAVIATPEQGGQTGGVFQQQNPQLRYPDARQKKLAIKLFDGRELYVGFGSRFLEWWRRFERQGTLVQSACGFASPEDVKVDLLGDYLSGNAEKYYNEQVKAWWAQSPTLQYITFKTNITPAQAMKLFPASKDAKRTWPEHYMYLVAISEACDGGADYLVLTTIVQYASADRHTVLMQAEGLAHFVQAWELEPSRHKNLGRNMVSTRTGIKAADITLPVYEVSHESGEAWILVSGSSRHLVNDASWLEAVELCDDQCIQRNGEPLTIRMKGDFCVTACGVIQNRHTHQHIFREKRCTQFDILDRKGYALAYVGGRRVMAAKNGGLVTLDV</sequence>
<feature type="region of interest" description="Disordered" evidence="1">
    <location>
        <begin position="1"/>
        <end position="58"/>
    </location>
</feature>
<accession>A0A2P4XGS8</accession>
<name>A0A2P4XGS8_9STRA</name>
<protein>
    <submittedName>
        <fullName evidence="2">Uncharacterized protein</fullName>
    </submittedName>
</protein>
<organism evidence="2 3">
    <name type="scientific">Phytophthora palmivora</name>
    <dbReference type="NCBI Taxonomy" id="4796"/>
    <lineage>
        <taxon>Eukaryota</taxon>
        <taxon>Sar</taxon>
        <taxon>Stramenopiles</taxon>
        <taxon>Oomycota</taxon>
        <taxon>Peronosporomycetes</taxon>
        <taxon>Peronosporales</taxon>
        <taxon>Peronosporaceae</taxon>
        <taxon>Phytophthora</taxon>
    </lineage>
</organism>
<gene>
    <name evidence="2" type="ORF">PHPALM_19669</name>
</gene>
<evidence type="ECO:0000256" key="1">
    <source>
        <dbReference type="SAM" id="MobiDB-lite"/>
    </source>
</evidence>
<dbReference type="Proteomes" id="UP000237271">
    <property type="component" value="Unassembled WGS sequence"/>
</dbReference>
<feature type="compositionally biased region" description="Basic and acidic residues" evidence="1">
    <location>
        <begin position="28"/>
        <end position="46"/>
    </location>
</feature>
<dbReference type="AlphaFoldDB" id="A0A2P4XGS8"/>
<comment type="caution">
    <text evidence="2">The sequence shown here is derived from an EMBL/GenBank/DDBJ whole genome shotgun (WGS) entry which is preliminary data.</text>
</comment>
<evidence type="ECO:0000313" key="3">
    <source>
        <dbReference type="Proteomes" id="UP000237271"/>
    </source>
</evidence>
<evidence type="ECO:0000313" key="2">
    <source>
        <dbReference type="EMBL" id="POM64758.1"/>
    </source>
</evidence>
<keyword evidence="3" id="KW-1185">Reference proteome</keyword>